<accession>A0A444YTI1</accession>
<proteinExistence type="predicted"/>
<comment type="caution">
    <text evidence="2">The sequence shown here is derived from an EMBL/GenBank/DDBJ whole genome shotgun (WGS) entry which is preliminary data.</text>
</comment>
<organism evidence="2 3">
    <name type="scientific">Arachis hypogaea</name>
    <name type="common">Peanut</name>
    <dbReference type="NCBI Taxonomy" id="3818"/>
    <lineage>
        <taxon>Eukaryota</taxon>
        <taxon>Viridiplantae</taxon>
        <taxon>Streptophyta</taxon>
        <taxon>Embryophyta</taxon>
        <taxon>Tracheophyta</taxon>
        <taxon>Spermatophyta</taxon>
        <taxon>Magnoliopsida</taxon>
        <taxon>eudicotyledons</taxon>
        <taxon>Gunneridae</taxon>
        <taxon>Pentapetalae</taxon>
        <taxon>rosids</taxon>
        <taxon>fabids</taxon>
        <taxon>Fabales</taxon>
        <taxon>Fabaceae</taxon>
        <taxon>Papilionoideae</taxon>
        <taxon>50 kb inversion clade</taxon>
        <taxon>dalbergioids sensu lato</taxon>
        <taxon>Dalbergieae</taxon>
        <taxon>Pterocarpus clade</taxon>
        <taxon>Arachis</taxon>
    </lineage>
</organism>
<protein>
    <submittedName>
        <fullName evidence="2">Uncharacterized protein</fullName>
    </submittedName>
</protein>
<reference evidence="2 3" key="1">
    <citation type="submission" date="2019-01" db="EMBL/GenBank/DDBJ databases">
        <title>Sequencing of cultivated peanut Arachis hypogaea provides insights into genome evolution and oil improvement.</title>
        <authorList>
            <person name="Chen X."/>
        </authorList>
    </citation>
    <scope>NUCLEOTIDE SEQUENCE [LARGE SCALE GENOMIC DNA]</scope>
    <source>
        <strain evidence="3">cv. Fuhuasheng</strain>
        <tissue evidence="2">Leaves</tissue>
    </source>
</reference>
<feature type="region of interest" description="Disordered" evidence="1">
    <location>
        <begin position="195"/>
        <end position="269"/>
    </location>
</feature>
<gene>
    <name evidence="2" type="ORF">Ahy_B06g085113</name>
</gene>
<dbReference type="AlphaFoldDB" id="A0A444YTI1"/>
<keyword evidence="3" id="KW-1185">Reference proteome</keyword>
<evidence type="ECO:0000313" key="2">
    <source>
        <dbReference type="EMBL" id="RYR05237.1"/>
    </source>
</evidence>
<sequence>MASKESFVVLVHYRGSIKRKTCSGVKFTDKDPLSIFMRPTTRFDDFLNSIIQKLGLQGVKQVQKLFYRISISVLRDDVKYDSFIIGSDEDLQVLFHCLWHFSEVRTPELLAKLVNVVSSSGGSNRNTQTLGTVVGSSLRPVGASSSVPVNAPQDEPVASPSFAIDLNCSGGGKVGIVERVSISLQCGAPAEIGDALLDDDGDDDVEPDLIADDSGDDIAASNPAGAGGGSSSGTQQYSPHFSSLDLDAMRQEGVPAEPTGFSVRDTQGT</sequence>
<evidence type="ECO:0000256" key="1">
    <source>
        <dbReference type="SAM" id="MobiDB-lite"/>
    </source>
</evidence>
<name>A0A444YTI1_ARAHY</name>
<dbReference type="EMBL" id="SDMP01000016">
    <property type="protein sequence ID" value="RYR05237.1"/>
    <property type="molecule type" value="Genomic_DNA"/>
</dbReference>
<dbReference type="Proteomes" id="UP000289738">
    <property type="component" value="Chromosome B06"/>
</dbReference>
<evidence type="ECO:0000313" key="3">
    <source>
        <dbReference type="Proteomes" id="UP000289738"/>
    </source>
</evidence>
<feature type="compositionally biased region" description="Acidic residues" evidence="1">
    <location>
        <begin position="196"/>
        <end position="216"/>
    </location>
</feature>